<gene>
    <name evidence="2" type="ORF">GKIL_0351</name>
</gene>
<feature type="signal peptide" evidence="1">
    <location>
        <begin position="1"/>
        <end position="20"/>
    </location>
</feature>
<evidence type="ECO:0000256" key="1">
    <source>
        <dbReference type="SAM" id="SignalP"/>
    </source>
</evidence>
<reference evidence="2 3" key="1">
    <citation type="journal article" date="2013" name="PLoS ONE">
        <title>Cultivation and Complete Genome Sequencing of Gloeobacter kilaueensis sp. nov., from a Lava Cave in Kilauea Caldera, Hawai'i.</title>
        <authorList>
            <person name="Saw J.H."/>
            <person name="Schatz M."/>
            <person name="Brown M.V."/>
            <person name="Kunkel D.D."/>
            <person name="Foster J.S."/>
            <person name="Shick H."/>
            <person name="Christensen S."/>
            <person name="Hou S."/>
            <person name="Wan X."/>
            <person name="Donachie S.P."/>
        </authorList>
    </citation>
    <scope>NUCLEOTIDE SEQUENCE [LARGE SCALE GENOMIC DNA]</scope>
    <source>
        <strain evidence="3">JS</strain>
    </source>
</reference>
<dbReference type="RefSeq" id="WP_023171615.1">
    <property type="nucleotide sequence ID" value="NC_022600.1"/>
</dbReference>
<organism evidence="2 3">
    <name type="scientific">Gloeobacter kilaueensis (strain ATCC BAA-2537 / CCAP 1431/1 / ULC 316 / JS1)</name>
    <dbReference type="NCBI Taxonomy" id="1183438"/>
    <lineage>
        <taxon>Bacteria</taxon>
        <taxon>Bacillati</taxon>
        <taxon>Cyanobacteriota</taxon>
        <taxon>Cyanophyceae</taxon>
        <taxon>Gloeobacterales</taxon>
        <taxon>Gloeobacteraceae</taxon>
        <taxon>Gloeobacter</taxon>
    </lineage>
</organism>
<evidence type="ECO:0000313" key="3">
    <source>
        <dbReference type="Proteomes" id="UP000017396"/>
    </source>
</evidence>
<evidence type="ECO:0000313" key="2">
    <source>
        <dbReference type="EMBL" id="AGY56598.1"/>
    </source>
</evidence>
<dbReference type="AlphaFoldDB" id="U5QCM8"/>
<protein>
    <recommendedName>
        <fullName evidence="4">Secreted protein</fullName>
    </recommendedName>
</protein>
<feature type="chain" id="PRO_5004663868" description="Secreted protein" evidence="1">
    <location>
        <begin position="21"/>
        <end position="214"/>
    </location>
</feature>
<dbReference type="HOGENOM" id="CLU_1287306_0_0_3"/>
<evidence type="ECO:0008006" key="4">
    <source>
        <dbReference type="Google" id="ProtNLM"/>
    </source>
</evidence>
<sequence>MRTLIACLTATLFLPTVAFAQTTATAYAERSEVVATGKTIQLFGVPTISADGETQYFDVTVTLPLTSGGTFGNKATVKSVRSPIVDTTEFIPGTYTWSNASYTCSVLASPFGGRTEFDMTCTESSGLVQLIATWYTGPIAGNPYEAELTQAGLNTLSGNDQYSWGRVNQYNTTILGCFNSPDLFGARQIGNTLTLTNFGSNTIVDCQANLNKAP</sequence>
<accession>U5QCM8</accession>
<proteinExistence type="predicted"/>
<dbReference type="EMBL" id="CP003587">
    <property type="protein sequence ID" value="AGY56598.1"/>
    <property type="molecule type" value="Genomic_DNA"/>
</dbReference>
<dbReference type="STRING" id="1183438.GKIL_0351"/>
<keyword evidence="3" id="KW-1185">Reference proteome</keyword>
<dbReference type="KEGG" id="glj:GKIL_0351"/>
<dbReference type="Proteomes" id="UP000017396">
    <property type="component" value="Chromosome"/>
</dbReference>
<keyword evidence="1" id="KW-0732">Signal</keyword>
<name>U5QCM8_GLOK1</name>